<keyword evidence="9" id="KW-0175">Coiled coil</keyword>
<evidence type="ECO:0000256" key="1">
    <source>
        <dbReference type="ARBA" id="ARBA00004138"/>
    </source>
</evidence>
<evidence type="ECO:0000256" key="2">
    <source>
        <dbReference type="ARBA" id="ARBA00004496"/>
    </source>
</evidence>
<evidence type="ECO:0000259" key="10">
    <source>
        <dbReference type="Pfam" id="PF23602"/>
    </source>
</evidence>
<accession>A0A151LGK9</accession>
<dbReference type="PANTHER" id="PTHR18849">
    <property type="entry name" value="LEUCINE RICH REPEAT PROTEIN"/>
    <property type="match status" value="1"/>
</dbReference>
<keyword evidence="4" id="KW-0433">Leucine-rich repeat</keyword>
<dbReference type="SMART" id="SM00365">
    <property type="entry name" value="LRR_SD22"/>
    <property type="match status" value="4"/>
</dbReference>
<comment type="similarity">
    <text evidence="8">Belongs to the tilB family.</text>
</comment>
<dbReference type="VEuPathDB" id="PlasmoDB:PGABG01_1226900"/>
<gene>
    <name evidence="11" type="ORF">PGSY75_1228100</name>
</gene>
<evidence type="ECO:0000256" key="3">
    <source>
        <dbReference type="ARBA" id="ARBA00022490"/>
    </source>
</evidence>
<dbReference type="GeneID" id="29777448"/>
<evidence type="ECO:0000256" key="8">
    <source>
        <dbReference type="ARBA" id="ARBA00049982"/>
    </source>
</evidence>
<dbReference type="Gene3D" id="3.80.10.10">
    <property type="entry name" value="Ribonuclease Inhibitor"/>
    <property type="match status" value="1"/>
</dbReference>
<keyword evidence="7" id="KW-0966">Cell projection</keyword>
<dbReference type="InterPro" id="IPR056496">
    <property type="entry name" value="CS_DNAAF11_C"/>
</dbReference>
<dbReference type="GO" id="GO:0005929">
    <property type="term" value="C:cilium"/>
    <property type="evidence" value="ECO:0007669"/>
    <property type="project" value="UniProtKB-SubCell"/>
</dbReference>
<dbReference type="FunFam" id="3.80.10.10:FF:000052">
    <property type="entry name" value="Leucine rich repeat containing 6"/>
    <property type="match status" value="1"/>
</dbReference>
<keyword evidence="5" id="KW-0677">Repeat</keyword>
<evidence type="ECO:0000256" key="9">
    <source>
        <dbReference type="SAM" id="Coils"/>
    </source>
</evidence>
<evidence type="ECO:0000256" key="6">
    <source>
        <dbReference type="ARBA" id="ARBA00023069"/>
    </source>
</evidence>
<keyword evidence="3" id="KW-0963">Cytoplasm</keyword>
<evidence type="ECO:0000256" key="5">
    <source>
        <dbReference type="ARBA" id="ARBA00022737"/>
    </source>
</evidence>
<keyword evidence="6" id="KW-0969">Cilium</keyword>
<evidence type="ECO:0000256" key="4">
    <source>
        <dbReference type="ARBA" id="ARBA00022614"/>
    </source>
</evidence>
<dbReference type="VEuPathDB" id="PlasmoDB:PGSY75_1228100"/>
<dbReference type="RefSeq" id="XP_018640721.1">
    <property type="nucleotide sequence ID" value="XM_018786856.1"/>
</dbReference>
<dbReference type="Proteomes" id="UP000076004">
    <property type="component" value="Chromosome 12"/>
</dbReference>
<reference evidence="11 12" key="1">
    <citation type="journal article" date="2016" name="Nat. Commun.">
        <title>Genomes of cryptic chimpanzee Plasmodium species reveal key evolutionary events leading to human malaria.</title>
        <authorList>
            <person name="Sundararaman S.A."/>
            <person name="Plenderleith L.J."/>
            <person name="Liu W."/>
            <person name="Loy D.E."/>
            <person name="Learn G.H."/>
            <person name="Li Y."/>
            <person name="Shaw K.S."/>
            <person name="Ayouba A."/>
            <person name="Peeters M."/>
            <person name="Speede S."/>
            <person name="Shaw G.M."/>
            <person name="Bushman F.D."/>
            <person name="Brisson D."/>
            <person name="Rayner J.C."/>
            <person name="Sharp P.M."/>
            <person name="Hahn B.H."/>
        </authorList>
    </citation>
    <scope>NUCLEOTIDE SEQUENCE [LARGE SCALE GENOMIC DNA]</scope>
    <source>
        <strain evidence="11 12">SY75</strain>
    </source>
</reference>
<organism evidence="11 12">
    <name type="scientific">Plasmodium gaboni</name>
    <dbReference type="NCBI Taxonomy" id="647221"/>
    <lineage>
        <taxon>Eukaryota</taxon>
        <taxon>Sar</taxon>
        <taxon>Alveolata</taxon>
        <taxon>Apicomplexa</taxon>
        <taxon>Aconoidasida</taxon>
        <taxon>Haemosporida</taxon>
        <taxon>Plasmodiidae</taxon>
        <taxon>Plasmodium</taxon>
        <taxon>Plasmodium (Laverania)</taxon>
    </lineage>
</organism>
<dbReference type="Pfam" id="PF23602">
    <property type="entry name" value="CS_DNAAF11_C"/>
    <property type="match status" value="1"/>
</dbReference>
<comment type="caution">
    <text evidence="11">The sequence shown here is derived from an EMBL/GenBank/DDBJ whole genome shotgun (WGS) entry which is preliminary data.</text>
</comment>
<dbReference type="EMBL" id="LVLB01000013">
    <property type="protein sequence ID" value="KYN98082.1"/>
    <property type="molecule type" value="Genomic_DNA"/>
</dbReference>
<comment type="subcellular location">
    <subcellularLocation>
        <location evidence="1">Cell projection</location>
        <location evidence="1">Cilium</location>
    </subcellularLocation>
    <subcellularLocation>
        <location evidence="2">Cytoplasm</location>
    </subcellularLocation>
</comment>
<sequence>MKIDLELIKKKSEHNEGLMEDLEEISLHQLQIKKIEFINIHCKNLKILLLQNNLIEKIENLNQLKKLEYLNLAINNITVIENLEKCESLKKLDLTLNFIDLDTIEESIKNLQKNENLKEFYIMGNPCSNWIYLKYYIIFHIEQLQVLDGCDILISDRIKSKQCFEQVLVSLKQEIQINKSKGNEKNNFYSINNRKQIYEEIEKEEMEANKCKNENNEKKKKKEKKELSIYNEEGEIRQCNEGHYKFMFDEYSNKKYSFLKLYLPKYLCNSLIQIDLNICYVRCIIKDKLFQIKLNDPILTDLSKISRKKYTGELFIKMRKQSYQKNKIVTKEYSKDENVYSYDNPTNLQQSFLLSSTMCTPDCSSKSQSSSSSLSSSSSTSSSFFNDQYTYMVKNKNMNKKKKNFKSNLSLPHKKNIPFFLEEKQIKYFSNYLNQIPTLEKISKRNT</sequence>
<dbReference type="PANTHER" id="PTHR18849:SF0">
    <property type="entry name" value="CILIA- AND FLAGELLA-ASSOCIATED PROTEIN 410-RELATED"/>
    <property type="match status" value="1"/>
</dbReference>
<dbReference type="AlphaFoldDB" id="A0A151LGK9"/>
<proteinExistence type="inferred from homology"/>
<dbReference type="SUPFAM" id="SSF52058">
    <property type="entry name" value="L domain-like"/>
    <property type="match status" value="1"/>
</dbReference>
<feature type="domain" description="Dynein axonemal assembly factor 11-like CS" evidence="10">
    <location>
        <begin position="202"/>
        <end position="320"/>
    </location>
</feature>
<dbReference type="PROSITE" id="PS51450">
    <property type="entry name" value="LRR"/>
    <property type="match status" value="2"/>
</dbReference>
<dbReference type="InterPro" id="IPR001611">
    <property type="entry name" value="Leu-rich_rpt"/>
</dbReference>
<dbReference type="InterPro" id="IPR032675">
    <property type="entry name" value="LRR_dom_sf"/>
</dbReference>
<evidence type="ECO:0000313" key="12">
    <source>
        <dbReference type="Proteomes" id="UP000076004"/>
    </source>
</evidence>
<evidence type="ECO:0000313" key="11">
    <source>
        <dbReference type="EMBL" id="KYN98082.1"/>
    </source>
</evidence>
<name>A0A151LGK9_9APIC</name>
<dbReference type="KEGG" id="pgab:PGSY75_1228100"/>
<feature type="coiled-coil region" evidence="9">
    <location>
        <begin position="194"/>
        <end position="233"/>
    </location>
</feature>
<evidence type="ECO:0000256" key="7">
    <source>
        <dbReference type="ARBA" id="ARBA00023273"/>
    </source>
</evidence>
<protein>
    <submittedName>
        <fullName evidence="11">Leucine-rich repeat protein</fullName>
    </submittedName>
</protein>
<dbReference type="GO" id="GO:0005737">
    <property type="term" value="C:cytoplasm"/>
    <property type="evidence" value="ECO:0007669"/>
    <property type="project" value="UniProtKB-SubCell"/>
</dbReference>